<protein>
    <submittedName>
        <fullName evidence="1">Uncharacterized protein</fullName>
    </submittedName>
</protein>
<proteinExistence type="predicted"/>
<dbReference type="EMBL" id="RCDC01000005">
    <property type="protein sequence ID" value="RLK53406.1"/>
    <property type="molecule type" value="Genomic_DNA"/>
</dbReference>
<dbReference type="Proteomes" id="UP000274786">
    <property type="component" value="Unassembled WGS sequence"/>
</dbReference>
<organism evidence="1 2">
    <name type="scientific">Stenotrophomonas rhizophila</name>
    <dbReference type="NCBI Taxonomy" id="216778"/>
    <lineage>
        <taxon>Bacteria</taxon>
        <taxon>Pseudomonadati</taxon>
        <taxon>Pseudomonadota</taxon>
        <taxon>Gammaproteobacteria</taxon>
        <taxon>Lysobacterales</taxon>
        <taxon>Lysobacteraceae</taxon>
        <taxon>Stenotrophomonas</taxon>
    </lineage>
</organism>
<reference evidence="1 2" key="1">
    <citation type="submission" date="2018-10" db="EMBL/GenBank/DDBJ databases">
        <title>Comparative analysis of microorganisms from saline springs in Andes Mountain Range, Colombia.</title>
        <authorList>
            <person name="Rubin E."/>
        </authorList>
    </citation>
    <scope>NUCLEOTIDE SEQUENCE [LARGE SCALE GENOMIC DNA]</scope>
    <source>
        <strain evidence="1 2">USBA GBX 843</strain>
    </source>
</reference>
<gene>
    <name evidence="1" type="ORF">BCL79_2712</name>
</gene>
<dbReference type="AlphaFoldDB" id="A0A498CGL2"/>
<evidence type="ECO:0000313" key="2">
    <source>
        <dbReference type="Proteomes" id="UP000274786"/>
    </source>
</evidence>
<evidence type="ECO:0000313" key="1">
    <source>
        <dbReference type="EMBL" id="RLK53406.1"/>
    </source>
</evidence>
<name>A0A498CGL2_9GAMM</name>
<comment type="caution">
    <text evidence="1">The sequence shown here is derived from an EMBL/GenBank/DDBJ whole genome shotgun (WGS) entry which is preliminary data.</text>
</comment>
<accession>A0A498CGL2</accession>
<sequence>MTYIHPNDRAYALERALAAAIAQGEDRKVLEDLREILAEARRDAR</sequence>
<dbReference type="RefSeq" id="WP_183073780.1">
    <property type="nucleotide sequence ID" value="NZ_RCDC01000005.1"/>
</dbReference>